<feature type="signal peptide" evidence="1">
    <location>
        <begin position="1"/>
        <end position="17"/>
    </location>
</feature>
<protein>
    <submittedName>
        <fullName evidence="2">I78 family peptidase inhibitor</fullName>
    </submittedName>
</protein>
<gene>
    <name evidence="2" type="ORF">QWZ10_23385</name>
</gene>
<feature type="chain" id="PRO_5046863508" evidence="1">
    <location>
        <begin position="18"/>
        <end position="108"/>
    </location>
</feature>
<dbReference type="RefSeq" id="WP_377687315.1">
    <property type="nucleotide sequence ID" value="NZ_JBHMDZ010000044.1"/>
</dbReference>
<evidence type="ECO:0000313" key="2">
    <source>
        <dbReference type="EMBL" id="MDN3713985.1"/>
    </source>
</evidence>
<dbReference type="PROSITE" id="PS51257">
    <property type="entry name" value="PROKAR_LIPOPROTEIN"/>
    <property type="match status" value="1"/>
</dbReference>
<name>A0ABT8DBZ4_9RHOB</name>
<dbReference type="InterPro" id="IPR021719">
    <property type="entry name" value="Prot_inh_I78"/>
</dbReference>
<evidence type="ECO:0000313" key="3">
    <source>
        <dbReference type="Proteomes" id="UP001243846"/>
    </source>
</evidence>
<dbReference type="Gene3D" id="3.30.10.10">
    <property type="entry name" value="Trypsin Inhibitor V, subunit A"/>
    <property type="match status" value="1"/>
</dbReference>
<keyword evidence="1" id="KW-0732">Signal</keyword>
<organism evidence="2 3">
    <name type="scientific">Paracoccus cavernae</name>
    <dbReference type="NCBI Taxonomy" id="1571207"/>
    <lineage>
        <taxon>Bacteria</taxon>
        <taxon>Pseudomonadati</taxon>
        <taxon>Pseudomonadota</taxon>
        <taxon>Alphaproteobacteria</taxon>
        <taxon>Rhodobacterales</taxon>
        <taxon>Paracoccaceae</taxon>
        <taxon>Paracoccus</taxon>
    </lineage>
</organism>
<reference evidence="3" key="1">
    <citation type="journal article" date="2019" name="Int. J. Syst. Evol. Microbiol.">
        <title>The Global Catalogue of Microorganisms (GCM) 10K type strain sequencing project: providing services to taxonomists for standard genome sequencing and annotation.</title>
        <authorList>
            <consortium name="The Broad Institute Genomics Platform"/>
            <consortium name="The Broad Institute Genome Sequencing Center for Infectious Disease"/>
            <person name="Wu L."/>
            <person name="Ma J."/>
        </authorList>
    </citation>
    <scope>NUCLEOTIDE SEQUENCE [LARGE SCALE GENOMIC DNA]</scope>
    <source>
        <strain evidence="3">CECT 8482</strain>
    </source>
</reference>
<evidence type="ECO:0000256" key="1">
    <source>
        <dbReference type="SAM" id="SignalP"/>
    </source>
</evidence>
<dbReference type="Pfam" id="PF11720">
    <property type="entry name" value="Inhibitor_I78"/>
    <property type="match status" value="1"/>
</dbReference>
<proteinExistence type="predicted"/>
<sequence>MKLFAPLALLSATLLLAACETDGTQVAIDAPVITDQGIVDAGTGGGPDACGAARYAGLVGQTSPQISVPAGTVHRSMRDGDPVTLDLQPARINFLYDRSGKLIKVSCG</sequence>
<dbReference type="Proteomes" id="UP001243846">
    <property type="component" value="Unassembled WGS sequence"/>
</dbReference>
<accession>A0ABT8DBZ4</accession>
<dbReference type="EMBL" id="JAUFRC010000003">
    <property type="protein sequence ID" value="MDN3713985.1"/>
    <property type="molecule type" value="Genomic_DNA"/>
</dbReference>
<comment type="caution">
    <text evidence="2">The sequence shown here is derived from an EMBL/GenBank/DDBJ whole genome shotgun (WGS) entry which is preliminary data.</text>
</comment>
<keyword evidence="3" id="KW-1185">Reference proteome</keyword>